<dbReference type="SMART" id="SM00543">
    <property type="entry name" value="MIF4G"/>
    <property type="match status" value="1"/>
</dbReference>
<dbReference type="PANTHER" id="PTHR12412">
    <property type="entry name" value="CAP BINDING PROTEIN"/>
    <property type="match status" value="1"/>
</dbReference>
<name>A0A9N9D3F8_FUNMO</name>
<sequence length="892" mass="103768">MNEEIDEIAVVKEDIEAYDDRRGSGRDKRNRDRGRSGYIEVQEQPAEDSPEKRLTTLLIILGDKMTPKEITTNIEKVASILNNEYSKLESHVLKTIKNCFMELPMKAYIYGTLVGLVNVTRSEVGAKVVKMTAQTLQQCLNEGNWRGAKLSVRFSFVWNSNVKTTMLDIYDDLLTVLDEQNLKISRADTIIYIVLASLPYVATRLRERCPDVLENMLAKTERYFYTRERTILDIDGSVVRKSIQPYVGSNVPYEQHDTLELLWTQIQNLKRNDWVCPCLLKPWSDYDSVLITADQHEVDKFVVPEQFDGMNNSLPTTMFRIFVGFDDEPTMKQPDVTDITYLVINDVIEDIIDVMEVNRKECVKYLKDLPYCFVPETFVGKDTTIAAVKTDIKVELEIKSEAEEESFSNNWNNDNNDNNNDDNNNNNDDDNNENNDKSIDTASLDPNLANYHLEQMIVESIFKNIFQLPHPKHKFIYYHSLLTEICKSMHETFPPAIGILFDRVDIMDVECCYRFWNWFSHHLSNFSFIWNWKDWENALKLDPLHPKVCFLRETFQKMVRYSYYERIKSTIPDEFSAIFPIEPSTNFKYEDSAHPLHSLAETLLGKIRKRASTEDVQTYFKEMLSPELSAEDKEQTMRDIFIQCVLMQGCKSFSHVLNVIERYLSILQSLNETAENKVHTVKIVAEFWKNNTQFLGILLDKLLNYRVIDASSIITWLFTDEMEKEVSKSYMWEIMKNTINKVISRVKQVQYKLESLMNPPADSGIIDITSDLDKKVNADELRNIENTLNNVTREQKEVLLTLVNLFVEMLNNKLKEYKEQGVQDPMSKLWFWWAYGFFKEIGRTYQPQISTFIVTLETIVVVPNMDPTISNIIEMIKAFGRVKGASIVEDLS</sequence>
<proteinExistence type="inferred from homology"/>
<dbReference type="InterPro" id="IPR003890">
    <property type="entry name" value="MIF4G-like_typ-3"/>
</dbReference>
<keyword evidence="5" id="KW-0539">Nucleus</keyword>
<keyword evidence="4" id="KW-0508">mRNA splicing</keyword>
<dbReference type="GO" id="GO:0000184">
    <property type="term" value="P:nuclear-transcribed mRNA catabolic process, nonsense-mediated decay"/>
    <property type="evidence" value="ECO:0007669"/>
    <property type="project" value="TreeGrafter"/>
</dbReference>
<accession>A0A9N9D3F8</accession>
<dbReference type="SUPFAM" id="SSF48371">
    <property type="entry name" value="ARM repeat"/>
    <property type="match status" value="3"/>
</dbReference>
<evidence type="ECO:0000313" key="9">
    <source>
        <dbReference type="Proteomes" id="UP000789375"/>
    </source>
</evidence>
<dbReference type="GO" id="GO:0006406">
    <property type="term" value="P:mRNA export from nucleus"/>
    <property type="evidence" value="ECO:0007669"/>
    <property type="project" value="InterPro"/>
</dbReference>
<dbReference type="InterPro" id="IPR016024">
    <property type="entry name" value="ARM-type_fold"/>
</dbReference>
<dbReference type="EMBL" id="CAJVPP010003119">
    <property type="protein sequence ID" value="CAG8621121.1"/>
    <property type="molecule type" value="Genomic_DNA"/>
</dbReference>
<dbReference type="InterPro" id="IPR015172">
    <property type="entry name" value="MIF4G-like_typ-1"/>
</dbReference>
<comment type="similarity">
    <text evidence="2">Belongs to the NCBP1 family.</text>
</comment>
<gene>
    <name evidence="8" type="ORF">FMOSSE_LOCUS9990</name>
</gene>
<evidence type="ECO:0000256" key="4">
    <source>
        <dbReference type="ARBA" id="ARBA00023187"/>
    </source>
</evidence>
<keyword evidence="9" id="KW-1185">Reference proteome</keyword>
<feature type="region of interest" description="Disordered" evidence="6">
    <location>
        <begin position="403"/>
        <end position="440"/>
    </location>
</feature>
<evidence type="ECO:0000256" key="5">
    <source>
        <dbReference type="ARBA" id="ARBA00023242"/>
    </source>
</evidence>
<evidence type="ECO:0000256" key="3">
    <source>
        <dbReference type="ARBA" id="ARBA00022664"/>
    </source>
</evidence>
<comment type="caution">
    <text evidence="8">The sequence shown here is derived from an EMBL/GenBank/DDBJ whole genome shotgun (WGS) entry which is preliminary data.</text>
</comment>
<evidence type="ECO:0000256" key="6">
    <source>
        <dbReference type="SAM" id="MobiDB-lite"/>
    </source>
</evidence>
<evidence type="ECO:0000313" key="8">
    <source>
        <dbReference type="EMBL" id="CAG8621121.1"/>
    </source>
</evidence>
<feature type="compositionally biased region" description="Low complexity" evidence="6">
    <location>
        <begin position="407"/>
        <end position="426"/>
    </location>
</feature>
<feature type="region of interest" description="Disordered" evidence="6">
    <location>
        <begin position="19"/>
        <end position="48"/>
    </location>
</feature>
<organism evidence="8 9">
    <name type="scientific">Funneliformis mosseae</name>
    <name type="common">Endomycorrhizal fungus</name>
    <name type="synonym">Glomus mosseae</name>
    <dbReference type="NCBI Taxonomy" id="27381"/>
    <lineage>
        <taxon>Eukaryota</taxon>
        <taxon>Fungi</taxon>
        <taxon>Fungi incertae sedis</taxon>
        <taxon>Mucoromycota</taxon>
        <taxon>Glomeromycotina</taxon>
        <taxon>Glomeromycetes</taxon>
        <taxon>Glomerales</taxon>
        <taxon>Glomeraceae</taxon>
        <taxon>Funneliformis</taxon>
    </lineage>
</organism>
<dbReference type="InterPro" id="IPR027159">
    <property type="entry name" value="CBP80"/>
</dbReference>
<dbReference type="GO" id="GO:0000339">
    <property type="term" value="F:RNA cap binding"/>
    <property type="evidence" value="ECO:0007669"/>
    <property type="project" value="InterPro"/>
</dbReference>
<protein>
    <submittedName>
        <fullName evidence="8">8076_t:CDS:1</fullName>
    </submittedName>
</protein>
<dbReference type="AlphaFoldDB" id="A0A9N9D3F8"/>
<feature type="compositionally biased region" description="Basic and acidic residues" evidence="6">
    <location>
        <begin position="19"/>
        <end position="35"/>
    </location>
</feature>
<evidence type="ECO:0000256" key="2">
    <source>
        <dbReference type="ARBA" id="ARBA00007413"/>
    </source>
</evidence>
<dbReference type="GO" id="GO:0008380">
    <property type="term" value="P:RNA splicing"/>
    <property type="evidence" value="ECO:0007669"/>
    <property type="project" value="UniProtKB-KW"/>
</dbReference>
<comment type="subcellular location">
    <subcellularLocation>
        <location evidence="1">Nucleus</location>
    </subcellularLocation>
</comment>
<dbReference type="Gene3D" id="1.25.40.180">
    <property type="match status" value="3"/>
</dbReference>
<dbReference type="GO" id="GO:0003729">
    <property type="term" value="F:mRNA binding"/>
    <property type="evidence" value="ECO:0007669"/>
    <property type="project" value="TreeGrafter"/>
</dbReference>
<dbReference type="GO" id="GO:0006397">
    <property type="term" value="P:mRNA processing"/>
    <property type="evidence" value="ECO:0007669"/>
    <property type="project" value="UniProtKB-KW"/>
</dbReference>
<evidence type="ECO:0000256" key="1">
    <source>
        <dbReference type="ARBA" id="ARBA00004123"/>
    </source>
</evidence>
<dbReference type="PANTHER" id="PTHR12412:SF2">
    <property type="entry name" value="NUCLEAR CAP-BINDING PROTEIN SUBUNIT 1"/>
    <property type="match status" value="1"/>
</dbReference>
<evidence type="ECO:0000259" key="7">
    <source>
        <dbReference type="SMART" id="SM00543"/>
    </source>
</evidence>
<dbReference type="Pfam" id="PF09090">
    <property type="entry name" value="MIF4G_like_2"/>
    <property type="match status" value="1"/>
</dbReference>
<keyword evidence="3" id="KW-0507">mRNA processing</keyword>
<dbReference type="Proteomes" id="UP000789375">
    <property type="component" value="Unassembled WGS sequence"/>
</dbReference>
<feature type="domain" description="MIF4G" evidence="7">
    <location>
        <begin position="51"/>
        <end position="270"/>
    </location>
</feature>
<dbReference type="InterPro" id="IPR015174">
    <property type="entry name" value="MIF4G-like_typ-2"/>
</dbReference>
<reference evidence="8" key="1">
    <citation type="submission" date="2021-06" db="EMBL/GenBank/DDBJ databases">
        <authorList>
            <person name="Kallberg Y."/>
            <person name="Tangrot J."/>
            <person name="Rosling A."/>
        </authorList>
    </citation>
    <scope>NUCLEOTIDE SEQUENCE</scope>
    <source>
        <strain evidence="8">87-6 pot B 2015</strain>
    </source>
</reference>
<dbReference type="Pfam" id="PF09088">
    <property type="entry name" value="MIF4G_like"/>
    <property type="match status" value="2"/>
</dbReference>
<dbReference type="GO" id="GO:0005846">
    <property type="term" value="C:nuclear cap binding complex"/>
    <property type="evidence" value="ECO:0007669"/>
    <property type="project" value="InterPro"/>
</dbReference>
<dbReference type="GO" id="GO:0005634">
    <property type="term" value="C:nucleus"/>
    <property type="evidence" value="ECO:0007669"/>
    <property type="project" value="UniProtKB-SubCell"/>
</dbReference>